<accession>A0A7M2X1A2</accession>
<dbReference type="EC" id="6.3.4.20" evidence="9"/>
<dbReference type="GO" id="GO:0016874">
    <property type="term" value="F:ligase activity"/>
    <property type="evidence" value="ECO:0007669"/>
    <property type="project" value="UniProtKB-KW"/>
</dbReference>
<evidence type="ECO:0000256" key="4">
    <source>
        <dbReference type="ARBA" id="ARBA00022741"/>
    </source>
</evidence>
<evidence type="ECO:0000256" key="3">
    <source>
        <dbReference type="ARBA" id="ARBA00022723"/>
    </source>
</evidence>
<evidence type="ECO:0000256" key="1">
    <source>
        <dbReference type="ARBA" id="ARBA00005061"/>
    </source>
</evidence>
<comment type="pathway">
    <text evidence="1">Purine metabolism; 7-cyano-7-deazaguanine biosynthesis.</text>
</comment>
<dbReference type="RefSeq" id="WP_206294825.1">
    <property type="nucleotide sequence ID" value="NZ_CP063458.1"/>
</dbReference>
<evidence type="ECO:0000256" key="8">
    <source>
        <dbReference type="ARBA" id="ARBA00037993"/>
    </source>
</evidence>
<dbReference type="InterPro" id="IPR014729">
    <property type="entry name" value="Rossmann-like_a/b/a_fold"/>
</dbReference>
<organism evidence="11 12">
    <name type="scientific">Humisphaera borealis</name>
    <dbReference type="NCBI Taxonomy" id="2807512"/>
    <lineage>
        <taxon>Bacteria</taxon>
        <taxon>Pseudomonadati</taxon>
        <taxon>Planctomycetota</taxon>
        <taxon>Phycisphaerae</taxon>
        <taxon>Tepidisphaerales</taxon>
        <taxon>Tepidisphaeraceae</taxon>
        <taxon>Humisphaera</taxon>
    </lineage>
</organism>
<keyword evidence="12" id="KW-1185">Reference proteome</keyword>
<dbReference type="Gene3D" id="3.40.50.620">
    <property type="entry name" value="HUPs"/>
    <property type="match status" value="1"/>
</dbReference>
<dbReference type="GO" id="GO:0046872">
    <property type="term" value="F:metal ion binding"/>
    <property type="evidence" value="ECO:0007669"/>
    <property type="project" value="UniProtKB-KW"/>
</dbReference>
<evidence type="ECO:0000256" key="7">
    <source>
        <dbReference type="ARBA" id="ARBA00022840"/>
    </source>
</evidence>
<keyword evidence="6" id="KW-0862">Zinc</keyword>
<evidence type="ECO:0000256" key="10">
    <source>
        <dbReference type="ARBA" id="ARBA00047890"/>
    </source>
</evidence>
<dbReference type="PANTHER" id="PTHR42914:SF1">
    <property type="entry name" value="7-CYANO-7-DEAZAGUANINE SYNTHASE"/>
    <property type="match status" value="1"/>
</dbReference>
<evidence type="ECO:0000313" key="12">
    <source>
        <dbReference type="Proteomes" id="UP000593765"/>
    </source>
</evidence>
<evidence type="ECO:0000256" key="5">
    <source>
        <dbReference type="ARBA" id="ARBA00022785"/>
    </source>
</evidence>
<dbReference type="Proteomes" id="UP000593765">
    <property type="component" value="Chromosome"/>
</dbReference>
<gene>
    <name evidence="11" type="ORF">IPV69_09280</name>
</gene>
<evidence type="ECO:0000256" key="2">
    <source>
        <dbReference type="ARBA" id="ARBA00022598"/>
    </source>
</evidence>
<keyword evidence="4" id="KW-0547">Nucleotide-binding</keyword>
<dbReference type="KEGG" id="hbs:IPV69_09280"/>
<dbReference type="SUPFAM" id="SSF52402">
    <property type="entry name" value="Adenine nucleotide alpha hydrolases-like"/>
    <property type="match status" value="1"/>
</dbReference>
<keyword evidence="2" id="KW-0436">Ligase</keyword>
<comment type="similarity">
    <text evidence="8">Belongs to the QueC family.</text>
</comment>
<dbReference type="EMBL" id="CP063458">
    <property type="protein sequence ID" value="QOV91527.1"/>
    <property type="molecule type" value="Genomic_DNA"/>
</dbReference>
<keyword evidence="7" id="KW-0067">ATP-binding</keyword>
<reference evidence="11 12" key="1">
    <citation type="submission" date="2020-10" db="EMBL/GenBank/DDBJ databases">
        <title>Wide distribution of Phycisphaera-like planctomycetes from WD2101 soil group in peatlands and genome analysis of the first cultivated representative.</title>
        <authorList>
            <person name="Dedysh S.N."/>
            <person name="Beletsky A.V."/>
            <person name="Ivanova A."/>
            <person name="Kulichevskaya I.S."/>
            <person name="Suzina N.E."/>
            <person name="Philippov D.A."/>
            <person name="Rakitin A.L."/>
            <person name="Mardanov A.V."/>
            <person name="Ravin N.V."/>
        </authorList>
    </citation>
    <scope>NUCLEOTIDE SEQUENCE [LARGE SCALE GENOMIC DNA]</scope>
    <source>
        <strain evidence="11 12">M1803</strain>
    </source>
</reference>
<dbReference type="Pfam" id="PF06508">
    <property type="entry name" value="QueC"/>
    <property type="match status" value="1"/>
</dbReference>
<dbReference type="PANTHER" id="PTHR42914">
    <property type="entry name" value="7-CYANO-7-DEAZAGUANINE SYNTHASE"/>
    <property type="match status" value="1"/>
</dbReference>
<dbReference type="AlphaFoldDB" id="A0A7M2X1A2"/>
<dbReference type="GO" id="GO:0005524">
    <property type="term" value="F:ATP binding"/>
    <property type="evidence" value="ECO:0007669"/>
    <property type="project" value="UniProtKB-KW"/>
</dbReference>
<protein>
    <recommendedName>
        <fullName evidence="9">7-cyano-7-deazaguanine synthase</fullName>
        <ecNumber evidence="9">6.3.4.20</ecNumber>
    </recommendedName>
</protein>
<evidence type="ECO:0000256" key="9">
    <source>
        <dbReference type="ARBA" id="ARBA00039149"/>
    </source>
</evidence>
<name>A0A7M2X1A2_9BACT</name>
<keyword evidence="3" id="KW-0479">Metal-binding</keyword>
<keyword evidence="5" id="KW-0671">Queuosine biosynthesis</keyword>
<sequence length="219" mass="23871">MAKDLAIVLNNGSLNSAVTCALAIQKYRPVMLHVQTSDQMGGRRRAAYEQQVAHFKPYREHTVPMGFLDGLGGAVEPKASTVDPRTPASVAPLLVDLLPAVAVAARFAVHYSATSIYLGLQIGNLTDELAQGTEFVQVWQEMLQMTCGQPQLDIQAPLMELEPWQVVDLGFNISAPFDRTWSCSEQGPEPCWACRACRGRESAFQQAGKADPLKSGRKA</sequence>
<evidence type="ECO:0000313" key="11">
    <source>
        <dbReference type="EMBL" id="QOV91527.1"/>
    </source>
</evidence>
<dbReference type="InterPro" id="IPR018317">
    <property type="entry name" value="QueC"/>
</dbReference>
<evidence type="ECO:0000256" key="6">
    <source>
        <dbReference type="ARBA" id="ARBA00022833"/>
    </source>
</evidence>
<dbReference type="GO" id="GO:0008616">
    <property type="term" value="P:tRNA queuosine(34) biosynthetic process"/>
    <property type="evidence" value="ECO:0007669"/>
    <property type="project" value="UniProtKB-KW"/>
</dbReference>
<proteinExistence type="inferred from homology"/>
<comment type="catalytic activity">
    <reaction evidence="10">
        <text>7-carboxy-7-carbaguanine + NH4(+) + 2 ATP = 7-cyano-7-carbaguanine + 2 AMP + 2 diphosphate + 2 H(+)</text>
        <dbReference type="Rhea" id="RHEA:27982"/>
        <dbReference type="ChEBI" id="CHEBI:15378"/>
        <dbReference type="ChEBI" id="CHEBI:28938"/>
        <dbReference type="ChEBI" id="CHEBI:30616"/>
        <dbReference type="ChEBI" id="CHEBI:33019"/>
        <dbReference type="ChEBI" id="CHEBI:45075"/>
        <dbReference type="ChEBI" id="CHEBI:61036"/>
        <dbReference type="ChEBI" id="CHEBI:456215"/>
        <dbReference type="EC" id="6.3.4.20"/>
    </reaction>
</comment>